<evidence type="ECO:0000313" key="7">
    <source>
        <dbReference type="EMBL" id="AWM37514.1"/>
    </source>
</evidence>
<dbReference type="GO" id="GO:0004803">
    <property type="term" value="F:transposase activity"/>
    <property type="evidence" value="ECO:0007669"/>
    <property type="project" value="InterPro"/>
</dbReference>
<dbReference type="KEGG" id="gog:C1280_21230"/>
<accession>A0A2Z3H0K4</accession>
<feature type="compositionally biased region" description="Basic residues" evidence="1">
    <location>
        <begin position="449"/>
        <end position="475"/>
    </location>
</feature>
<dbReference type="EMBL" id="CP025958">
    <property type="protein sequence ID" value="AWM36211.1"/>
    <property type="molecule type" value="Genomic_DNA"/>
</dbReference>
<evidence type="ECO:0000313" key="6">
    <source>
        <dbReference type="EMBL" id="AWM37422.1"/>
    </source>
</evidence>
<dbReference type="GO" id="GO:0006313">
    <property type="term" value="P:DNA transposition"/>
    <property type="evidence" value="ECO:0007669"/>
    <property type="project" value="InterPro"/>
</dbReference>
<dbReference type="SUPFAM" id="SSF53098">
    <property type="entry name" value="Ribonuclease H-like"/>
    <property type="match status" value="1"/>
</dbReference>
<dbReference type="EMBL" id="CP025958">
    <property type="protein sequence ID" value="AWM41891.1"/>
    <property type="molecule type" value="Genomic_DNA"/>
</dbReference>
<dbReference type="KEGG" id="gog:C1280_16580"/>
<dbReference type="KEGG" id="gog:C1280_00790"/>
<evidence type="ECO:0000256" key="1">
    <source>
        <dbReference type="SAM" id="MobiDB-lite"/>
    </source>
</evidence>
<dbReference type="OrthoDB" id="263222at2"/>
<feature type="region of interest" description="Disordered" evidence="1">
    <location>
        <begin position="444"/>
        <end position="481"/>
    </location>
</feature>
<dbReference type="KEGG" id="gog:C1280_11135"/>
<dbReference type="InterPro" id="IPR012337">
    <property type="entry name" value="RNaseH-like_sf"/>
</dbReference>
<sequence length="481" mass="53854">MEVTVILPPHQRVPRSQPHAPTDFARQVLEGLPLAHASLALFAYGVPDPVLADLYERHRGRGYEDVVTFAQLVTWIFDALIEHQGSGRQAHLRRHRQPDDGCHEAFYGKLRRIPRGLSEAFLRDVTDRFTALFPEVVAHRLPTSFDRLEVLILDGKSLKKVAKRLVDTRGTPGKLLGGKLLVAYRPRDGLVLDMAADLDGETNEAKLIPDLMPRVHARGGPAKLVVGDRLFCASKHFAEFTKDNGHFVVRYARTLSFEPDPKRPAVTTADPSQRAVVEEWGWAGKPKDKLRRYVRRITVARPVGEAITILTDLLDSAPYPATDLLDLYRIRWTIEGTFQKVTAIFALGRFIGSTPEATVFQASMCFVLANVVQVLQGYVVAKRKVTIDDLSTAQFCTDWHRQLAALKELVEVSMIVSLIPTDQTAESVGTLLDQLLGTMWKPGWDKTRNKAPRAHPHAAKQKGAHTSVQRRRQAHKPNEDP</sequence>
<dbReference type="KEGG" id="gog:C1280_10625"/>
<keyword evidence="13" id="KW-1185">Reference proteome</keyword>
<dbReference type="GO" id="GO:0003677">
    <property type="term" value="F:DNA binding"/>
    <property type="evidence" value="ECO:0007669"/>
    <property type="project" value="InterPro"/>
</dbReference>
<dbReference type="EMBL" id="CP025958">
    <property type="protein sequence ID" value="AWM37422.1"/>
    <property type="molecule type" value="Genomic_DNA"/>
</dbReference>
<dbReference type="KEGG" id="gog:C1280_03750"/>
<dbReference type="EMBL" id="CP025958">
    <property type="protein sequence ID" value="AWM41939.1"/>
    <property type="molecule type" value="Genomic_DNA"/>
</dbReference>
<dbReference type="Proteomes" id="UP000245802">
    <property type="component" value="Chromosome"/>
</dbReference>
<evidence type="ECO:0000313" key="13">
    <source>
        <dbReference type="Proteomes" id="UP000245802"/>
    </source>
</evidence>
<dbReference type="KEGG" id="gog:C1280_36130"/>
<feature type="domain" description="Transposase IS4-like" evidence="2">
    <location>
        <begin position="149"/>
        <end position="370"/>
    </location>
</feature>
<evidence type="ECO:0000313" key="4">
    <source>
        <dbReference type="EMBL" id="AWM36211.1"/>
    </source>
</evidence>
<evidence type="ECO:0000313" key="10">
    <source>
        <dbReference type="EMBL" id="AWM39258.1"/>
    </source>
</evidence>
<name>A0A2Z3H0K4_9BACT</name>
<dbReference type="KEGG" id="gog:C1280_08180"/>
<evidence type="ECO:0000313" key="3">
    <source>
        <dbReference type="EMBL" id="AWM35702.1"/>
    </source>
</evidence>
<evidence type="ECO:0000313" key="8">
    <source>
        <dbReference type="EMBL" id="AWM38446.1"/>
    </source>
</evidence>
<dbReference type="EMBL" id="CP025958">
    <property type="protein sequence ID" value="AWM37514.1"/>
    <property type="molecule type" value="Genomic_DNA"/>
</dbReference>
<evidence type="ECO:0000313" key="11">
    <source>
        <dbReference type="EMBL" id="AWM41891.1"/>
    </source>
</evidence>
<dbReference type="KEGG" id="gog:C1280_16745"/>
<dbReference type="Pfam" id="PF01609">
    <property type="entry name" value="DDE_Tnp_1"/>
    <property type="match status" value="1"/>
</dbReference>
<evidence type="ECO:0000313" key="5">
    <source>
        <dbReference type="EMBL" id="AWM36999.1"/>
    </source>
</evidence>
<proteinExistence type="predicted"/>
<dbReference type="KEGG" id="gog:C1280_36405"/>
<organism evidence="10 13">
    <name type="scientific">Gemmata obscuriglobus</name>
    <dbReference type="NCBI Taxonomy" id="114"/>
    <lineage>
        <taxon>Bacteria</taxon>
        <taxon>Pseudomonadati</taxon>
        <taxon>Planctomycetota</taxon>
        <taxon>Planctomycetia</taxon>
        <taxon>Gemmatales</taxon>
        <taxon>Gemmataceae</taxon>
        <taxon>Gemmata</taxon>
    </lineage>
</organism>
<dbReference type="InterPro" id="IPR002559">
    <property type="entry name" value="Transposase_11"/>
</dbReference>
<evidence type="ECO:0000313" key="9">
    <source>
        <dbReference type="EMBL" id="AWM38471.1"/>
    </source>
</evidence>
<dbReference type="EMBL" id="CP025958">
    <property type="protein sequence ID" value="AWM38471.1"/>
    <property type="molecule type" value="Genomic_DNA"/>
</dbReference>
<dbReference type="EMBL" id="CP025958">
    <property type="protein sequence ID" value="AWM39258.1"/>
    <property type="molecule type" value="Genomic_DNA"/>
</dbReference>
<dbReference type="PANTHER" id="PTHR33258:SF1">
    <property type="entry name" value="TRANSPOSASE INSL FOR INSERTION SEQUENCE ELEMENT IS186A-RELATED"/>
    <property type="match status" value="1"/>
</dbReference>
<protein>
    <submittedName>
        <fullName evidence="10">IS4/IS5 family transposase</fullName>
    </submittedName>
</protein>
<dbReference type="AlphaFoldDB" id="A0A2Z3H0K4"/>
<dbReference type="EMBL" id="CP025958">
    <property type="protein sequence ID" value="AWM35702.1"/>
    <property type="molecule type" value="Genomic_DNA"/>
</dbReference>
<gene>
    <name evidence="3" type="ORF">C1280_00790</name>
    <name evidence="4" type="ORF">C1280_03750</name>
    <name evidence="5" type="ORF">C1280_08180</name>
    <name evidence="6" type="ORF">C1280_10625</name>
    <name evidence="7" type="ORF">C1280_11135</name>
    <name evidence="8" type="ORF">C1280_16580</name>
    <name evidence="9" type="ORF">C1280_16745</name>
    <name evidence="10" type="ORF">C1280_21230</name>
    <name evidence="11" type="ORF">C1280_36130</name>
    <name evidence="12" type="ORF">C1280_36405</name>
</gene>
<dbReference type="EMBL" id="CP025958">
    <property type="protein sequence ID" value="AWM38446.1"/>
    <property type="molecule type" value="Genomic_DNA"/>
</dbReference>
<dbReference type="EMBL" id="CP025958">
    <property type="protein sequence ID" value="AWM36999.1"/>
    <property type="molecule type" value="Genomic_DNA"/>
</dbReference>
<evidence type="ECO:0000313" key="12">
    <source>
        <dbReference type="EMBL" id="AWM41939.1"/>
    </source>
</evidence>
<dbReference type="PANTHER" id="PTHR33258">
    <property type="entry name" value="TRANSPOSASE INSL FOR INSERTION SEQUENCE ELEMENT IS186A-RELATED"/>
    <property type="match status" value="1"/>
</dbReference>
<evidence type="ECO:0000259" key="2">
    <source>
        <dbReference type="Pfam" id="PF01609"/>
    </source>
</evidence>
<reference evidence="10 13" key="1">
    <citation type="submission" date="2018-01" db="EMBL/GenBank/DDBJ databases">
        <title>G. obscuriglobus.</title>
        <authorList>
            <person name="Franke J."/>
            <person name="Blomberg W."/>
            <person name="Selmecki A."/>
        </authorList>
    </citation>
    <scope>NUCLEOTIDE SEQUENCE [LARGE SCALE GENOMIC DNA]</scope>
    <source>
        <strain evidence="10 13">DSM 5831</strain>
    </source>
</reference>